<dbReference type="Proteomes" id="UP000499080">
    <property type="component" value="Unassembled WGS sequence"/>
</dbReference>
<proteinExistence type="predicted"/>
<sequence>MVRGRLSQRLSARAGPDRARAGQGLNVGASYLQEPLCWFRTMAVVSLDRRWLTKSIRNQVPQKTRATRTESFSEEMHQMGRCHYSSWGIPCGILVLLTDELRCTCIMC</sequence>
<name>A0A4Y2J6K3_ARAVE</name>
<comment type="caution">
    <text evidence="1">The sequence shown here is derived from an EMBL/GenBank/DDBJ whole genome shotgun (WGS) entry which is preliminary data.</text>
</comment>
<evidence type="ECO:0000313" key="2">
    <source>
        <dbReference type="Proteomes" id="UP000499080"/>
    </source>
</evidence>
<organism evidence="1 2">
    <name type="scientific">Araneus ventricosus</name>
    <name type="common">Orbweaver spider</name>
    <name type="synonym">Epeira ventricosa</name>
    <dbReference type="NCBI Taxonomy" id="182803"/>
    <lineage>
        <taxon>Eukaryota</taxon>
        <taxon>Metazoa</taxon>
        <taxon>Ecdysozoa</taxon>
        <taxon>Arthropoda</taxon>
        <taxon>Chelicerata</taxon>
        <taxon>Arachnida</taxon>
        <taxon>Araneae</taxon>
        <taxon>Araneomorphae</taxon>
        <taxon>Entelegynae</taxon>
        <taxon>Araneoidea</taxon>
        <taxon>Araneidae</taxon>
        <taxon>Araneus</taxon>
    </lineage>
</organism>
<gene>
    <name evidence="1" type="ORF">AVEN_130538_1</name>
</gene>
<accession>A0A4Y2J6K3</accession>
<keyword evidence="2" id="KW-1185">Reference proteome</keyword>
<dbReference type="EMBL" id="BGPR01003194">
    <property type="protein sequence ID" value="GBM84882.1"/>
    <property type="molecule type" value="Genomic_DNA"/>
</dbReference>
<protein>
    <submittedName>
        <fullName evidence="1">Uncharacterized protein</fullName>
    </submittedName>
</protein>
<reference evidence="1 2" key="1">
    <citation type="journal article" date="2019" name="Sci. Rep.">
        <title>Orb-weaving spider Araneus ventricosus genome elucidates the spidroin gene catalogue.</title>
        <authorList>
            <person name="Kono N."/>
            <person name="Nakamura H."/>
            <person name="Ohtoshi R."/>
            <person name="Moran D.A.P."/>
            <person name="Shinohara A."/>
            <person name="Yoshida Y."/>
            <person name="Fujiwara M."/>
            <person name="Mori M."/>
            <person name="Tomita M."/>
            <person name="Arakawa K."/>
        </authorList>
    </citation>
    <scope>NUCLEOTIDE SEQUENCE [LARGE SCALE GENOMIC DNA]</scope>
</reference>
<dbReference type="AlphaFoldDB" id="A0A4Y2J6K3"/>
<evidence type="ECO:0000313" key="1">
    <source>
        <dbReference type="EMBL" id="GBM84882.1"/>
    </source>
</evidence>